<dbReference type="PANTHER" id="PTHR37610">
    <property type="entry name" value="CCHC-TYPE DOMAIN-CONTAINING PROTEIN"/>
    <property type="match status" value="1"/>
</dbReference>
<feature type="domain" description="Retrotransposon gag" evidence="2">
    <location>
        <begin position="98"/>
        <end position="190"/>
    </location>
</feature>
<dbReference type="Proteomes" id="UP001152523">
    <property type="component" value="Unassembled WGS sequence"/>
</dbReference>
<organism evidence="4 5">
    <name type="scientific">Cuscuta epithymum</name>
    <dbReference type="NCBI Taxonomy" id="186058"/>
    <lineage>
        <taxon>Eukaryota</taxon>
        <taxon>Viridiplantae</taxon>
        <taxon>Streptophyta</taxon>
        <taxon>Embryophyta</taxon>
        <taxon>Tracheophyta</taxon>
        <taxon>Spermatophyta</taxon>
        <taxon>Magnoliopsida</taxon>
        <taxon>eudicotyledons</taxon>
        <taxon>Gunneridae</taxon>
        <taxon>Pentapetalae</taxon>
        <taxon>asterids</taxon>
        <taxon>lamiids</taxon>
        <taxon>Solanales</taxon>
        <taxon>Convolvulaceae</taxon>
        <taxon>Cuscuteae</taxon>
        <taxon>Cuscuta</taxon>
        <taxon>Cuscuta subgen. Cuscuta</taxon>
    </lineage>
</organism>
<evidence type="ECO:0000313" key="5">
    <source>
        <dbReference type="Proteomes" id="UP001152523"/>
    </source>
</evidence>
<dbReference type="EMBL" id="CAMAPF010001057">
    <property type="protein sequence ID" value="CAH9143936.1"/>
    <property type="molecule type" value="Genomic_DNA"/>
</dbReference>
<dbReference type="InterPro" id="IPR029472">
    <property type="entry name" value="Copia-like_N"/>
</dbReference>
<reference evidence="4" key="1">
    <citation type="submission" date="2022-07" db="EMBL/GenBank/DDBJ databases">
        <authorList>
            <person name="Macas J."/>
            <person name="Novak P."/>
            <person name="Neumann P."/>
        </authorList>
    </citation>
    <scope>NUCLEOTIDE SEQUENCE</scope>
</reference>
<comment type="caution">
    <text evidence="4">The sequence shown here is derived from an EMBL/GenBank/DDBJ whole genome shotgun (WGS) entry which is preliminary data.</text>
</comment>
<name>A0AAV0G7L7_9ASTE</name>
<keyword evidence="5" id="KW-1185">Reference proteome</keyword>
<evidence type="ECO:0000259" key="2">
    <source>
        <dbReference type="Pfam" id="PF03732"/>
    </source>
</evidence>
<feature type="compositionally biased region" description="Gly residues" evidence="1">
    <location>
        <begin position="299"/>
        <end position="309"/>
    </location>
</feature>
<dbReference type="PANTHER" id="PTHR37610:SF101">
    <property type="entry name" value="(RAPE) HYPOTHETICAL PROTEIN"/>
    <property type="match status" value="1"/>
</dbReference>
<evidence type="ECO:0000256" key="1">
    <source>
        <dbReference type="SAM" id="MobiDB-lite"/>
    </source>
</evidence>
<dbReference type="InterPro" id="IPR005162">
    <property type="entry name" value="Retrotrans_gag_dom"/>
</dbReference>
<dbReference type="Pfam" id="PF03732">
    <property type="entry name" value="Retrotrans_gag"/>
    <property type="match status" value="1"/>
</dbReference>
<dbReference type="AlphaFoldDB" id="A0AAV0G7L7"/>
<evidence type="ECO:0008006" key="6">
    <source>
        <dbReference type="Google" id="ProtNLM"/>
    </source>
</evidence>
<accession>A0AAV0G7L7</accession>
<proteinExistence type="predicted"/>
<evidence type="ECO:0000259" key="3">
    <source>
        <dbReference type="Pfam" id="PF14244"/>
    </source>
</evidence>
<gene>
    <name evidence="4" type="ORF">CEPIT_LOCUS41060</name>
</gene>
<protein>
    <recommendedName>
        <fullName evidence="6">Retrotransposon Copia-like N-terminal domain-containing protein</fullName>
    </recommendedName>
</protein>
<dbReference type="Pfam" id="PF14244">
    <property type="entry name" value="Retrotran_gag_3"/>
    <property type="match status" value="1"/>
</dbReference>
<evidence type="ECO:0000313" key="4">
    <source>
        <dbReference type="EMBL" id="CAH9143936.1"/>
    </source>
</evidence>
<feature type="region of interest" description="Disordered" evidence="1">
    <location>
        <begin position="291"/>
        <end position="322"/>
    </location>
</feature>
<feature type="domain" description="Retrotransposon Copia-like N-terminal" evidence="3">
    <location>
        <begin position="17"/>
        <end position="63"/>
    </location>
</feature>
<sequence>MTGGTTPSQSLIYALSPSDNPGTVITHVVLKGYNYEEWARGFRVSLRAKRKHVFIDGSLKQPADSSSEIDDWWTNNSMIVAWMFNTIEPSLRASISYRDVAFDLWRDIKERFSVGNGVKIYQVKSELSDCKQRSGEKIMSYYGRLKKLWDDLDDFDPLPSCDCSGCKCNLTTKLRKRRDDDQVREFLMGLESFYANTRSSLLGIEPLPSLNIVYSRLIQEEEVRMITGSQEEGTNPMSFAVRGNTFTGRNSGGAARVSNNSIVCTFCSKTGHTEEKCFVKHGYPEGWLERRRGMNKGRGQPGNNGGSGGFQSSSTNQQPKANVAHTGEVVKELGDIRLNGPSLEDQDWCG</sequence>